<keyword evidence="1" id="KW-0732">Signal</keyword>
<evidence type="ECO:0000256" key="1">
    <source>
        <dbReference type="RuleBase" id="RU361183"/>
    </source>
</evidence>
<feature type="signal peptide" evidence="1">
    <location>
        <begin position="1"/>
        <end position="17"/>
    </location>
</feature>
<sequence length="483" mass="54089">MICVLWAILALSASVYPLPAAVVPDPIPRDDGPDAQNNTKRWYSVMDEEWLRSSHHWPSRFSPWPKQESKPGRMSGKNLIRYCFKDPGSAKHLTKIVAHGIANWYPAFQYSSALIVPDLACMYDDGNFDHGCVCGPTGKGGSTASDALIISDGRDESEDTRKWSHETGATIGYNHHSDTPGRHELNFGAFDEVTGAEEMGVQEFAHLVSTMTHELGHAMGLLHEHQRPDRDDYVTFQCQYLKGYAEAEAKVVDFRFQADWGQNIPVKRRMARVCSDFDLASKYLPSATDYILGDELPEGATFGNSAPDQGFDYGSIMIYGSLVGGIHKDDDPRINSMEVPLLRKVQPDEFLGIPRPDGLPNWFIHHHGARQGNAKISTEDVKRIAAPYPGIDEQKSEIEKLLPSLTWRWVHVQLPLNGLDRLKLYDGDLWADRVDVVGPDLLPIMFEQPKDKGKGKSKWNEKLFYPGGEPDPGPDGLRRIFGY</sequence>
<protein>
    <recommendedName>
        <fullName evidence="1">Metalloendopeptidase</fullName>
        <ecNumber evidence="1">3.4.24.-</ecNumber>
    </recommendedName>
</protein>
<dbReference type="Pfam" id="PF01400">
    <property type="entry name" value="Astacin"/>
    <property type="match status" value="1"/>
</dbReference>
<gene>
    <name evidence="4" type="ORF">LTR78_006468</name>
</gene>
<dbReference type="GO" id="GO:0008270">
    <property type="term" value="F:zinc ion binding"/>
    <property type="evidence" value="ECO:0007669"/>
    <property type="project" value="InterPro"/>
</dbReference>
<dbReference type="EMBL" id="JAUTXT010000024">
    <property type="protein sequence ID" value="KAK3673564.1"/>
    <property type="molecule type" value="Genomic_DNA"/>
</dbReference>
<evidence type="ECO:0000256" key="2">
    <source>
        <dbReference type="SAM" id="MobiDB-lite"/>
    </source>
</evidence>
<dbReference type="SUPFAM" id="SSF55486">
    <property type="entry name" value="Metalloproteases ('zincins'), catalytic domain"/>
    <property type="match status" value="1"/>
</dbReference>
<dbReference type="Gene3D" id="3.40.390.10">
    <property type="entry name" value="Collagenase (Catalytic Domain)"/>
    <property type="match status" value="1"/>
</dbReference>
<evidence type="ECO:0000313" key="4">
    <source>
        <dbReference type="EMBL" id="KAK3673564.1"/>
    </source>
</evidence>
<dbReference type="PRINTS" id="PR00480">
    <property type="entry name" value="ASTACIN"/>
</dbReference>
<comment type="cofactor">
    <cofactor evidence="1">
        <name>Zn(2+)</name>
        <dbReference type="ChEBI" id="CHEBI:29105"/>
    </cofactor>
    <text evidence="1">Binds 1 zinc ion per subunit.</text>
</comment>
<dbReference type="EC" id="3.4.24.-" evidence="1"/>
<feature type="compositionally biased region" description="Basic and acidic residues" evidence="2">
    <location>
        <begin position="451"/>
        <end position="461"/>
    </location>
</feature>
<dbReference type="PANTHER" id="PTHR10127">
    <property type="entry name" value="DISCOIDIN, CUB, EGF, LAMININ , AND ZINC METALLOPROTEASE DOMAIN CONTAINING"/>
    <property type="match status" value="1"/>
</dbReference>
<dbReference type="InterPro" id="IPR006026">
    <property type="entry name" value="Peptidase_Metallo"/>
</dbReference>
<keyword evidence="1" id="KW-0645">Protease</keyword>
<dbReference type="InterPro" id="IPR001506">
    <property type="entry name" value="Peptidase_M12A"/>
</dbReference>
<keyword evidence="1" id="KW-0479">Metal-binding</keyword>
<name>A0AAE0WKU4_9PEZI</name>
<feature type="domain" description="Peptidase metallopeptidase" evidence="3">
    <location>
        <begin position="70"/>
        <end position="262"/>
    </location>
</feature>
<dbReference type="SMART" id="SM00235">
    <property type="entry name" value="ZnMc"/>
    <property type="match status" value="1"/>
</dbReference>
<keyword evidence="5" id="KW-1185">Reference proteome</keyword>
<dbReference type="GO" id="GO:0006508">
    <property type="term" value="P:proteolysis"/>
    <property type="evidence" value="ECO:0007669"/>
    <property type="project" value="UniProtKB-KW"/>
</dbReference>
<dbReference type="PANTHER" id="PTHR10127:SF850">
    <property type="entry name" value="METALLOENDOPEPTIDASE"/>
    <property type="match status" value="1"/>
</dbReference>
<reference evidence="4" key="1">
    <citation type="submission" date="2023-07" db="EMBL/GenBank/DDBJ databases">
        <title>Black Yeasts Isolated from many extreme environments.</title>
        <authorList>
            <person name="Coleine C."/>
            <person name="Stajich J.E."/>
            <person name="Selbmann L."/>
        </authorList>
    </citation>
    <scope>NUCLEOTIDE SEQUENCE</scope>
    <source>
        <strain evidence="4">CCFEE 5485</strain>
    </source>
</reference>
<keyword evidence="1" id="KW-0482">Metalloprotease</keyword>
<dbReference type="Proteomes" id="UP001274830">
    <property type="component" value="Unassembled WGS sequence"/>
</dbReference>
<dbReference type="AlphaFoldDB" id="A0AAE0WKU4"/>
<dbReference type="GO" id="GO:0004222">
    <property type="term" value="F:metalloendopeptidase activity"/>
    <property type="evidence" value="ECO:0007669"/>
    <property type="project" value="UniProtKB-UniRule"/>
</dbReference>
<accession>A0AAE0WKU4</accession>
<dbReference type="InterPro" id="IPR024079">
    <property type="entry name" value="MetalloPept_cat_dom_sf"/>
</dbReference>
<comment type="caution">
    <text evidence="4">The sequence shown here is derived from an EMBL/GenBank/DDBJ whole genome shotgun (WGS) entry which is preliminary data.</text>
</comment>
<evidence type="ECO:0000313" key="5">
    <source>
        <dbReference type="Proteomes" id="UP001274830"/>
    </source>
</evidence>
<feature type="chain" id="PRO_5041779349" description="Metalloendopeptidase" evidence="1">
    <location>
        <begin position="18"/>
        <end position="483"/>
    </location>
</feature>
<keyword evidence="1" id="KW-0378">Hydrolase</keyword>
<organism evidence="4 5">
    <name type="scientific">Recurvomyces mirabilis</name>
    <dbReference type="NCBI Taxonomy" id="574656"/>
    <lineage>
        <taxon>Eukaryota</taxon>
        <taxon>Fungi</taxon>
        <taxon>Dikarya</taxon>
        <taxon>Ascomycota</taxon>
        <taxon>Pezizomycotina</taxon>
        <taxon>Dothideomycetes</taxon>
        <taxon>Dothideomycetidae</taxon>
        <taxon>Mycosphaerellales</taxon>
        <taxon>Teratosphaeriaceae</taxon>
        <taxon>Recurvomyces</taxon>
    </lineage>
</organism>
<proteinExistence type="predicted"/>
<feature type="region of interest" description="Disordered" evidence="2">
    <location>
        <begin position="451"/>
        <end position="478"/>
    </location>
</feature>
<evidence type="ECO:0000259" key="3">
    <source>
        <dbReference type="SMART" id="SM00235"/>
    </source>
</evidence>
<keyword evidence="1" id="KW-0862">Zinc</keyword>